<evidence type="ECO:0000256" key="6">
    <source>
        <dbReference type="SAM" id="MobiDB-lite"/>
    </source>
</evidence>
<evidence type="ECO:0000256" key="7">
    <source>
        <dbReference type="SAM" id="Phobius"/>
    </source>
</evidence>
<dbReference type="EMBL" id="AZFJ01000020">
    <property type="protein sequence ID" value="KRL87520.1"/>
    <property type="molecule type" value="Genomic_DNA"/>
</dbReference>
<evidence type="ECO:0000256" key="4">
    <source>
        <dbReference type="ARBA" id="ARBA00022989"/>
    </source>
</evidence>
<dbReference type="OrthoDB" id="9804152at2"/>
<dbReference type="PANTHER" id="PTHR34478:SF2">
    <property type="entry name" value="MEMBRANE PROTEIN"/>
    <property type="match status" value="1"/>
</dbReference>
<evidence type="ECO:0000256" key="1">
    <source>
        <dbReference type="ARBA" id="ARBA00004167"/>
    </source>
</evidence>
<feature type="region of interest" description="Disordered" evidence="6">
    <location>
        <begin position="183"/>
        <end position="204"/>
    </location>
</feature>
<comment type="subcellular location">
    <subcellularLocation>
        <location evidence="1">Membrane</location>
        <topology evidence="1">Single-pass membrane protein</topology>
    </subcellularLocation>
</comment>
<dbReference type="SUPFAM" id="SSF140478">
    <property type="entry name" value="LemA-like"/>
    <property type="match status" value="1"/>
</dbReference>
<evidence type="ECO:0000313" key="8">
    <source>
        <dbReference type="EMBL" id="KRL87520.1"/>
    </source>
</evidence>
<accession>A0A0R1U2H3</accession>
<dbReference type="GO" id="GO:0016020">
    <property type="term" value="C:membrane"/>
    <property type="evidence" value="ECO:0007669"/>
    <property type="project" value="UniProtKB-SubCell"/>
</dbReference>
<evidence type="ECO:0000256" key="5">
    <source>
        <dbReference type="ARBA" id="ARBA00023136"/>
    </source>
</evidence>
<dbReference type="AlphaFoldDB" id="A0A0R1U2H3"/>
<dbReference type="Pfam" id="PF04011">
    <property type="entry name" value="LemA"/>
    <property type="match status" value="1"/>
</dbReference>
<evidence type="ECO:0000256" key="3">
    <source>
        <dbReference type="ARBA" id="ARBA00022692"/>
    </source>
</evidence>
<dbReference type="InterPro" id="IPR007156">
    <property type="entry name" value="MamQ_LemA"/>
</dbReference>
<name>A0A0R1U2H3_9LACO</name>
<gene>
    <name evidence="8" type="ORF">FC50_GL002306</name>
</gene>
<keyword evidence="5 7" id="KW-0472">Membrane</keyword>
<dbReference type="STRING" id="1423783.FC50_GL002306"/>
<keyword evidence="3 7" id="KW-0812">Transmembrane</keyword>
<proteinExistence type="inferred from homology"/>
<sequence length="204" mass="22010">MKKLSGGAIAGIVVAAVVVILAIFGISSYNSIVKSDQKVTEQWSQVENVTQRQYDLIPNLVSSVKGSMQQEQKVFGAIADARKDYANASSTKDKANATAEMTSSVGTLISVIRESYPTLNSNKQVSTLMSQLEGSQNRISVERKRYNEAVQTYNNKVVTFPKNIIANMMGKGTKAYFKADSKAMNSTPSVDLDTDSSSSSTSGK</sequence>
<evidence type="ECO:0000256" key="2">
    <source>
        <dbReference type="ARBA" id="ARBA00008854"/>
    </source>
</evidence>
<protein>
    <recommendedName>
        <fullName evidence="10">LemA family protein</fullName>
    </recommendedName>
</protein>
<dbReference type="PATRIC" id="fig|1423783.4.peg.2359"/>
<dbReference type="InterPro" id="IPR023353">
    <property type="entry name" value="LemA-like_dom_sf"/>
</dbReference>
<organism evidence="8 9">
    <name type="scientific">Lacticaseibacillus pantheris DSM 15945 = JCM 12539 = NBRC 106106</name>
    <dbReference type="NCBI Taxonomy" id="1423783"/>
    <lineage>
        <taxon>Bacteria</taxon>
        <taxon>Bacillati</taxon>
        <taxon>Bacillota</taxon>
        <taxon>Bacilli</taxon>
        <taxon>Lactobacillales</taxon>
        <taxon>Lactobacillaceae</taxon>
        <taxon>Lacticaseibacillus</taxon>
    </lineage>
</organism>
<feature type="compositionally biased region" description="Low complexity" evidence="6">
    <location>
        <begin position="186"/>
        <end position="204"/>
    </location>
</feature>
<evidence type="ECO:0000313" key="9">
    <source>
        <dbReference type="Proteomes" id="UP000051922"/>
    </source>
</evidence>
<comment type="caution">
    <text evidence="8">The sequence shown here is derived from an EMBL/GenBank/DDBJ whole genome shotgun (WGS) entry which is preliminary data.</text>
</comment>
<evidence type="ECO:0008006" key="10">
    <source>
        <dbReference type="Google" id="ProtNLM"/>
    </source>
</evidence>
<keyword evidence="9" id="KW-1185">Reference proteome</keyword>
<keyword evidence="4 7" id="KW-1133">Transmembrane helix</keyword>
<comment type="similarity">
    <text evidence="2">Belongs to the LemA family.</text>
</comment>
<dbReference type="Gene3D" id="1.20.1440.20">
    <property type="entry name" value="LemA-like domain"/>
    <property type="match status" value="1"/>
</dbReference>
<dbReference type="Proteomes" id="UP000051922">
    <property type="component" value="Unassembled WGS sequence"/>
</dbReference>
<dbReference type="PANTHER" id="PTHR34478">
    <property type="entry name" value="PROTEIN LEMA"/>
    <property type="match status" value="1"/>
</dbReference>
<feature type="transmembrane region" description="Helical" evidence="7">
    <location>
        <begin position="7"/>
        <end position="29"/>
    </location>
</feature>
<dbReference type="RefSeq" id="WP_054651640.1">
    <property type="nucleotide sequence ID" value="NZ_AZFJ01000020.1"/>
</dbReference>
<reference evidence="8 9" key="1">
    <citation type="journal article" date="2015" name="Genome Announc.">
        <title>Expanding the biotechnology potential of lactobacilli through comparative genomics of 213 strains and associated genera.</title>
        <authorList>
            <person name="Sun Z."/>
            <person name="Harris H.M."/>
            <person name="McCann A."/>
            <person name="Guo C."/>
            <person name="Argimon S."/>
            <person name="Zhang W."/>
            <person name="Yang X."/>
            <person name="Jeffery I.B."/>
            <person name="Cooney J.C."/>
            <person name="Kagawa T.F."/>
            <person name="Liu W."/>
            <person name="Song Y."/>
            <person name="Salvetti E."/>
            <person name="Wrobel A."/>
            <person name="Rasinkangas P."/>
            <person name="Parkhill J."/>
            <person name="Rea M.C."/>
            <person name="O'Sullivan O."/>
            <person name="Ritari J."/>
            <person name="Douillard F.P."/>
            <person name="Paul Ross R."/>
            <person name="Yang R."/>
            <person name="Briner A.E."/>
            <person name="Felis G.E."/>
            <person name="de Vos W.M."/>
            <person name="Barrangou R."/>
            <person name="Klaenhammer T.R."/>
            <person name="Caufield P.W."/>
            <person name="Cui Y."/>
            <person name="Zhang H."/>
            <person name="O'Toole P.W."/>
        </authorList>
    </citation>
    <scope>NUCLEOTIDE SEQUENCE [LARGE SCALE GENOMIC DNA]</scope>
    <source>
        <strain evidence="8 9">DSM 15945</strain>
    </source>
</reference>